<reference evidence="10" key="1">
    <citation type="submission" date="2016-09" db="EMBL/GenBank/DDBJ databases">
        <title>Acidihalobacter prosperus F5.</title>
        <authorList>
            <person name="Khaleque H.N."/>
            <person name="Ramsay J.P."/>
            <person name="Kaksonen A.H."/>
            <person name="Boxall N.J."/>
            <person name="Watkin E.L.J."/>
        </authorList>
    </citation>
    <scope>NUCLEOTIDE SEQUENCE [LARGE SCALE GENOMIC DNA]</scope>
    <source>
        <strain evidence="10">F5</strain>
    </source>
</reference>
<evidence type="ECO:0000256" key="5">
    <source>
        <dbReference type="ARBA" id="ARBA00023125"/>
    </source>
</evidence>
<dbReference type="Proteomes" id="UP000095401">
    <property type="component" value="Chromosome"/>
</dbReference>
<accession>A0A1D8IRJ8</accession>
<evidence type="ECO:0000313" key="10">
    <source>
        <dbReference type="Proteomes" id="UP000095401"/>
    </source>
</evidence>
<evidence type="ECO:0000256" key="3">
    <source>
        <dbReference type="ARBA" id="ARBA00022737"/>
    </source>
</evidence>
<evidence type="ECO:0000256" key="7">
    <source>
        <dbReference type="HAMAP-Rule" id="MF_01008"/>
    </source>
</evidence>
<protein>
    <recommendedName>
        <fullName evidence="1 7">Transcriptional regulator MraZ</fullName>
    </recommendedName>
</protein>
<evidence type="ECO:0000256" key="2">
    <source>
        <dbReference type="ARBA" id="ARBA00022490"/>
    </source>
</evidence>
<evidence type="ECO:0000313" key="9">
    <source>
        <dbReference type="EMBL" id="AOU99015.1"/>
    </source>
</evidence>
<dbReference type="Gene3D" id="3.40.1550.20">
    <property type="entry name" value="Transcriptional regulator MraZ domain"/>
    <property type="match status" value="1"/>
</dbReference>
<dbReference type="GO" id="GO:0051301">
    <property type="term" value="P:cell division"/>
    <property type="evidence" value="ECO:0007669"/>
    <property type="project" value="UniProtKB-KW"/>
</dbReference>
<dbReference type="HAMAP" id="MF_01008">
    <property type="entry name" value="MraZ"/>
    <property type="match status" value="1"/>
</dbReference>
<keyword evidence="6 7" id="KW-0804">Transcription</keyword>
<dbReference type="InterPro" id="IPR007159">
    <property type="entry name" value="SpoVT-AbrB_dom"/>
</dbReference>
<keyword evidence="10" id="KW-1185">Reference proteome</keyword>
<dbReference type="InterPro" id="IPR037914">
    <property type="entry name" value="SpoVT-AbrB_sf"/>
</dbReference>
<dbReference type="InterPro" id="IPR035644">
    <property type="entry name" value="MraZ_C"/>
</dbReference>
<evidence type="ECO:0000259" key="8">
    <source>
        <dbReference type="PROSITE" id="PS51740"/>
    </source>
</evidence>
<comment type="subcellular location">
    <subcellularLocation>
        <location evidence="7">Cytoplasm</location>
        <location evidence="7">Nucleoid</location>
    </subcellularLocation>
</comment>
<dbReference type="InterPro" id="IPR035642">
    <property type="entry name" value="MraZ_N"/>
</dbReference>
<dbReference type="CDD" id="cd16320">
    <property type="entry name" value="MraZ_N"/>
    <property type="match status" value="1"/>
</dbReference>
<sequence>MFRGVTNLNIDSKGRVAMPARYRDRLRDSCGGQLVVTVDRDGCLLVYPLPEWERIEASVMARPNLNPQVRQLQRLFLGYATDVEMDGQARILIAPTLREQAKLDKHVVLVGQGNKFELWDEAIWAAQRDEWLQSDAFEGGLSEALASLSL</sequence>
<dbReference type="KEGG" id="aprs:BI364_14585"/>
<dbReference type="GO" id="GO:0009295">
    <property type="term" value="C:nucleoid"/>
    <property type="evidence" value="ECO:0007669"/>
    <property type="project" value="UniProtKB-SubCell"/>
</dbReference>
<dbReference type="RefSeq" id="WP_070079368.1">
    <property type="nucleotide sequence ID" value="NZ_CP017415.1"/>
</dbReference>
<dbReference type="InterPro" id="IPR020603">
    <property type="entry name" value="MraZ_dom"/>
</dbReference>
<evidence type="ECO:0000256" key="4">
    <source>
        <dbReference type="ARBA" id="ARBA00023015"/>
    </source>
</evidence>
<keyword evidence="2 7" id="KW-0963">Cytoplasm</keyword>
<dbReference type="GO" id="GO:0005737">
    <property type="term" value="C:cytoplasm"/>
    <property type="evidence" value="ECO:0007669"/>
    <property type="project" value="UniProtKB-UniRule"/>
</dbReference>
<dbReference type="GO" id="GO:0003700">
    <property type="term" value="F:DNA-binding transcription factor activity"/>
    <property type="evidence" value="ECO:0007669"/>
    <property type="project" value="UniProtKB-UniRule"/>
</dbReference>
<keyword evidence="9" id="KW-0132">Cell division</keyword>
<dbReference type="PANTHER" id="PTHR34701">
    <property type="entry name" value="TRANSCRIPTIONAL REGULATOR MRAZ"/>
    <property type="match status" value="1"/>
</dbReference>
<name>A0A1D8IRJ8_9GAMM</name>
<dbReference type="PANTHER" id="PTHR34701:SF1">
    <property type="entry name" value="TRANSCRIPTIONAL REGULATOR MRAZ"/>
    <property type="match status" value="1"/>
</dbReference>
<dbReference type="InterPro" id="IPR003444">
    <property type="entry name" value="MraZ"/>
</dbReference>
<dbReference type="SUPFAM" id="SSF89447">
    <property type="entry name" value="AbrB/MazE/MraZ-like"/>
    <property type="match status" value="1"/>
</dbReference>
<comment type="similarity">
    <text evidence="7">Belongs to the MraZ family.</text>
</comment>
<dbReference type="PROSITE" id="PS51740">
    <property type="entry name" value="SPOVT_ABRB"/>
    <property type="match status" value="2"/>
</dbReference>
<evidence type="ECO:0000256" key="1">
    <source>
        <dbReference type="ARBA" id="ARBA00013860"/>
    </source>
</evidence>
<dbReference type="GO" id="GO:2000143">
    <property type="term" value="P:negative regulation of DNA-templated transcription initiation"/>
    <property type="evidence" value="ECO:0007669"/>
    <property type="project" value="TreeGrafter"/>
</dbReference>
<feature type="domain" description="SpoVT-AbrB" evidence="8">
    <location>
        <begin position="80"/>
        <end position="123"/>
    </location>
</feature>
<keyword evidence="4 7" id="KW-0805">Transcription regulation</keyword>
<feature type="domain" description="SpoVT-AbrB" evidence="8">
    <location>
        <begin position="5"/>
        <end position="51"/>
    </location>
</feature>
<dbReference type="AlphaFoldDB" id="A0A1D8IRJ8"/>
<dbReference type="CDD" id="cd16321">
    <property type="entry name" value="MraZ_C"/>
    <property type="match status" value="1"/>
</dbReference>
<dbReference type="EMBL" id="CP017415">
    <property type="protein sequence ID" value="AOU99015.1"/>
    <property type="molecule type" value="Genomic_DNA"/>
</dbReference>
<dbReference type="GO" id="GO:0000976">
    <property type="term" value="F:transcription cis-regulatory region binding"/>
    <property type="evidence" value="ECO:0007669"/>
    <property type="project" value="TreeGrafter"/>
</dbReference>
<keyword evidence="5 7" id="KW-0238">DNA-binding</keyword>
<dbReference type="NCBIfam" id="TIGR00242">
    <property type="entry name" value="division/cell wall cluster transcriptional repressor MraZ"/>
    <property type="match status" value="1"/>
</dbReference>
<keyword evidence="3" id="KW-0677">Repeat</keyword>
<organism evidence="9 10">
    <name type="scientific">Acidihalobacter yilgarnensis</name>
    <dbReference type="NCBI Taxonomy" id="2819280"/>
    <lineage>
        <taxon>Bacteria</taxon>
        <taxon>Pseudomonadati</taxon>
        <taxon>Pseudomonadota</taxon>
        <taxon>Gammaproteobacteria</taxon>
        <taxon>Chromatiales</taxon>
        <taxon>Ectothiorhodospiraceae</taxon>
        <taxon>Acidihalobacter</taxon>
    </lineage>
</organism>
<gene>
    <name evidence="7" type="primary">mraZ</name>
    <name evidence="9" type="ORF">BI364_14585</name>
</gene>
<evidence type="ECO:0000256" key="6">
    <source>
        <dbReference type="ARBA" id="ARBA00023163"/>
    </source>
</evidence>
<dbReference type="Pfam" id="PF02381">
    <property type="entry name" value="MraZ"/>
    <property type="match status" value="2"/>
</dbReference>
<comment type="subunit">
    <text evidence="7">Forms oligomers.</text>
</comment>
<dbReference type="InterPro" id="IPR038619">
    <property type="entry name" value="MraZ_sf"/>
</dbReference>
<proteinExistence type="inferred from homology"/>
<keyword evidence="9" id="KW-0131">Cell cycle</keyword>